<feature type="transmembrane region" description="Helical" evidence="8">
    <location>
        <begin position="450"/>
        <end position="473"/>
    </location>
</feature>
<keyword evidence="7 8" id="KW-0472">Membrane</keyword>
<feature type="transmembrane region" description="Helical" evidence="8">
    <location>
        <begin position="327"/>
        <end position="353"/>
    </location>
</feature>
<comment type="similarity">
    <text evidence="8">Belongs to the binding-protein-dependent transport system permease family.</text>
</comment>
<gene>
    <name evidence="11" type="ORF">FVO59_07925</name>
</gene>
<dbReference type="GO" id="GO:0055085">
    <property type="term" value="P:transmembrane transport"/>
    <property type="evidence" value="ECO:0007669"/>
    <property type="project" value="InterPro"/>
</dbReference>
<evidence type="ECO:0000256" key="2">
    <source>
        <dbReference type="ARBA" id="ARBA00022448"/>
    </source>
</evidence>
<keyword evidence="3" id="KW-1003">Cell membrane</keyword>
<sequence length="585" mass="62504">MTQPLIDRESAAPRGVVPVGSESRDRRRASAFSVTLQRVAVVAIVVILCVAIFLPLLRLFTTGFAPEGLFSLDAVRDVFGARWFPDALRNTVIVVGCSSAAAVVIAALLAWANERTDAAMGWFGQILPLIPLVVPGMVLATGWVMLGAPRVGLLQRQVERYPLLDAIIPDLHSTPGLIFVMTLTLVPFPFLILQNALRNVDPALEEASIVAGAGIRRTVWRISLPAVKHAILGGALLAVIVGIAEYSVPLIIGTPARLDILSVHTVRFVTASYPAQLGEGSVMGLFMLFVTGSLWLIYFKVSKGGRFSQIGGKAAKASLMKLGWAKWLVRAVMMCFFLCSAVLPLFALVLVALQPYWTPDIDAASLGFSNFQQVLQSENLGGAIVNSAIYATIGATIAVLVVGLLTTSVSIRRSRFAEVGLGVMKIPAAISSVVLAIGFVMAFYGAPFHLGGTMVLLIGAYIINYLPYASILAESAVAQVRRELLESSSVAGASEWRTRVKIVTPLALPGFIAAFALLFAMMAGEATMSRVLAQPGTQVAGFAILQTYEVGSFSQLAVMGTLIAALILSVVASLLWVSRLLRRRW</sequence>
<keyword evidence="4" id="KW-0997">Cell inner membrane</keyword>
<keyword evidence="6 8" id="KW-1133">Transmembrane helix</keyword>
<dbReference type="PROSITE" id="PS50928">
    <property type="entry name" value="ABC_TM1"/>
    <property type="match status" value="2"/>
</dbReference>
<evidence type="ECO:0000256" key="8">
    <source>
        <dbReference type="RuleBase" id="RU363032"/>
    </source>
</evidence>
<evidence type="ECO:0000256" key="9">
    <source>
        <dbReference type="SAM" id="MobiDB-lite"/>
    </source>
</evidence>
<evidence type="ECO:0000259" key="10">
    <source>
        <dbReference type="PROSITE" id="PS50928"/>
    </source>
</evidence>
<evidence type="ECO:0000256" key="3">
    <source>
        <dbReference type="ARBA" id="ARBA00022475"/>
    </source>
</evidence>
<evidence type="ECO:0000256" key="4">
    <source>
        <dbReference type="ARBA" id="ARBA00022519"/>
    </source>
</evidence>
<evidence type="ECO:0000313" key="11">
    <source>
        <dbReference type="EMBL" id="QMU97158.1"/>
    </source>
</evidence>
<dbReference type="GO" id="GO:0005886">
    <property type="term" value="C:plasma membrane"/>
    <property type="evidence" value="ECO:0007669"/>
    <property type="project" value="UniProtKB-SubCell"/>
</dbReference>
<feature type="transmembrane region" description="Helical" evidence="8">
    <location>
        <begin position="502"/>
        <end position="523"/>
    </location>
</feature>
<keyword evidence="2 8" id="KW-0813">Transport</keyword>
<keyword evidence="5 8" id="KW-0812">Transmembrane</keyword>
<accession>A0A7D7WA07</accession>
<feature type="transmembrane region" description="Helical" evidence="8">
    <location>
        <begin position="123"/>
        <end position="146"/>
    </location>
</feature>
<feature type="domain" description="ABC transmembrane type-1" evidence="10">
    <location>
        <begin position="88"/>
        <end position="298"/>
    </location>
</feature>
<feature type="region of interest" description="Disordered" evidence="9">
    <location>
        <begin position="1"/>
        <end position="21"/>
    </location>
</feature>
<feature type="transmembrane region" description="Helical" evidence="8">
    <location>
        <begin position="388"/>
        <end position="411"/>
    </location>
</feature>
<dbReference type="InterPro" id="IPR035906">
    <property type="entry name" value="MetI-like_sf"/>
</dbReference>
<organism evidence="11 12">
    <name type="scientific">Microbacterium esteraromaticum</name>
    <dbReference type="NCBI Taxonomy" id="57043"/>
    <lineage>
        <taxon>Bacteria</taxon>
        <taxon>Bacillati</taxon>
        <taxon>Actinomycetota</taxon>
        <taxon>Actinomycetes</taxon>
        <taxon>Micrococcales</taxon>
        <taxon>Microbacteriaceae</taxon>
        <taxon>Microbacterium</taxon>
    </lineage>
</organism>
<dbReference type="Proteomes" id="UP000515708">
    <property type="component" value="Chromosome"/>
</dbReference>
<dbReference type="SUPFAM" id="SSF161098">
    <property type="entry name" value="MetI-like"/>
    <property type="match status" value="2"/>
</dbReference>
<comment type="subcellular location">
    <subcellularLocation>
        <location evidence="1">Cell inner membrane</location>
        <topology evidence="1">Multi-pass membrane protein</topology>
    </subcellularLocation>
    <subcellularLocation>
        <location evidence="8">Cell membrane</location>
        <topology evidence="8">Multi-pass membrane protein</topology>
    </subcellularLocation>
</comment>
<reference evidence="11 12" key="1">
    <citation type="journal article" date="2020" name="Front. Microbiol.">
        <title>Design of Bacterial Strain-Specific qPCR Assays Using NGS Data and Publicly Available Resources and Its Application to Track Biocontrol Strains.</title>
        <authorList>
            <person name="Hernandez I."/>
            <person name="Sant C."/>
            <person name="Martinez R."/>
            <person name="Fernandez C."/>
        </authorList>
    </citation>
    <scope>NUCLEOTIDE SEQUENCE [LARGE SCALE GENOMIC DNA]</scope>
    <source>
        <strain evidence="11 12">B24</strain>
    </source>
</reference>
<evidence type="ECO:0000256" key="1">
    <source>
        <dbReference type="ARBA" id="ARBA00004429"/>
    </source>
</evidence>
<dbReference type="PANTHER" id="PTHR43357">
    <property type="entry name" value="INNER MEMBRANE ABC TRANSPORTER PERMEASE PROTEIN YDCV"/>
    <property type="match status" value="1"/>
</dbReference>
<dbReference type="AlphaFoldDB" id="A0A7D7WA07"/>
<evidence type="ECO:0000256" key="6">
    <source>
        <dbReference type="ARBA" id="ARBA00022989"/>
    </source>
</evidence>
<feature type="compositionally biased region" description="Basic and acidic residues" evidence="9">
    <location>
        <begin position="1"/>
        <end position="11"/>
    </location>
</feature>
<evidence type="ECO:0000256" key="5">
    <source>
        <dbReference type="ARBA" id="ARBA00022692"/>
    </source>
</evidence>
<proteinExistence type="inferred from homology"/>
<feature type="transmembrane region" description="Helical" evidence="8">
    <location>
        <begin position="230"/>
        <end position="252"/>
    </location>
</feature>
<feature type="transmembrane region" description="Helical" evidence="8">
    <location>
        <begin position="176"/>
        <end position="193"/>
    </location>
</feature>
<dbReference type="CDD" id="cd06261">
    <property type="entry name" value="TM_PBP2"/>
    <property type="match status" value="2"/>
</dbReference>
<name>A0A7D7WA07_9MICO</name>
<dbReference type="EMBL" id="CP043732">
    <property type="protein sequence ID" value="QMU97158.1"/>
    <property type="molecule type" value="Genomic_DNA"/>
</dbReference>
<dbReference type="Pfam" id="PF00528">
    <property type="entry name" value="BPD_transp_1"/>
    <property type="match status" value="2"/>
</dbReference>
<dbReference type="RefSeq" id="WP_182256356.1">
    <property type="nucleotide sequence ID" value="NZ_CP043732.1"/>
</dbReference>
<dbReference type="Gene3D" id="1.10.3720.10">
    <property type="entry name" value="MetI-like"/>
    <property type="match status" value="2"/>
</dbReference>
<evidence type="ECO:0000256" key="7">
    <source>
        <dbReference type="ARBA" id="ARBA00023136"/>
    </source>
</evidence>
<feature type="transmembrane region" description="Helical" evidence="8">
    <location>
        <begin position="556"/>
        <end position="577"/>
    </location>
</feature>
<feature type="transmembrane region" description="Helical" evidence="8">
    <location>
        <begin position="36"/>
        <end position="57"/>
    </location>
</feature>
<feature type="transmembrane region" description="Helical" evidence="8">
    <location>
        <begin position="282"/>
        <end position="299"/>
    </location>
</feature>
<dbReference type="InterPro" id="IPR000515">
    <property type="entry name" value="MetI-like"/>
</dbReference>
<feature type="transmembrane region" description="Helical" evidence="8">
    <location>
        <begin position="92"/>
        <end position="111"/>
    </location>
</feature>
<feature type="domain" description="ABC transmembrane type-1" evidence="10">
    <location>
        <begin position="385"/>
        <end position="576"/>
    </location>
</feature>
<protein>
    <submittedName>
        <fullName evidence="11">Iron ABC transporter permease</fullName>
    </submittedName>
</protein>
<evidence type="ECO:0000313" key="12">
    <source>
        <dbReference type="Proteomes" id="UP000515708"/>
    </source>
</evidence>
<feature type="transmembrane region" description="Helical" evidence="8">
    <location>
        <begin position="423"/>
        <end position="444"/>
    </location>
</feature>
<dbReference type="PANTHER" id="PTHR43357:SF4">
    <property type="entry name" value="INNER MEMBRANE ABC TRANSPORTER PERMEASE PROTEIN YDCV"/>
    <property type="match status" value="1"/>
</dbReference>